<comment type="caution">
    <text evidence="3">The sequence shown here is derived from an EMBL/GenBank/DDBJ whole genome shotgun (WGS) entry which is preliminary data.</text>
</comment>
<keyword evidence="3" id="KW-0540">Nuclease</keyword>
<dbReference type="EMBL" id="JAIRBM010000029">
    <property type="protein sequence ID" value="MBZ6079184.1"/>
    <property type="molecule type" value="Genomic_DNA"/>
</dbReference>
<dbReference type="SUPFAM" id="SSF52540">
    <property type="entry name" value="P-loop containing nucleoside triphosphate hydrolases"/>
    <property type="match status" value="1"/>
</dbReference>
<evidence type="ECO:0000313" key="3">
    <source>
        <dbReference type="EMBL" id="MBZ6079184.1"/>
    </source>
</evidence>
<evidence type="ECO:0000313" key="4">
    <source>
        <dbReference type="Proteomes" id="UP000704176"/>
    </source>
</evidence>
<protein>
    <submittedName>
        <fullName evidence="3">Restriction endonuclease</fullName>
        <ecNumber evidence="3">3.1.21.-</ecNumber>
    </submittedName>
</protein>
<accession>A0ABS7VUD6</accession>
<evidence type="ECO:0000259" key="2">
    <source>
        <dbReference type="SMART" id="SM00382"/>
    </source>
</evidence>
<dbReference type="InterPro" id="IPR003593">
    <property type="entry name" value="AAA+_ATPase"/>
</dbReference>
<dbReference type="Pfam" id="PF20720">
    <property type="entry name" value="nSTAND3"/>
    <property type="match status" value="1"/>
</dbReference>
<dbReference type="InterPro" id="IPR049050">
    <property type="entry name" value="nSTAND3"/>
</dbReference>
<evidence type="ECO:0000256" key="1">
    <source>
        <dbReference type="SAM" id="MobiDB-lite"/>
    </source>
</evidence>
<dbReference type="Pfam" id="PF04471">
    <property type="entry name" value="Mrr_cat"/>
    <property type="match status" value="1"/>
</dbReference>
<keyword evidence="3" id="KW-0378">Hydrolase</keyword>
<dbReference type="GO" id="GO:0016787">
    <property type="term" value="F:hydrolase activity"/>
    <property type="evidence" value="ECO:0007669"/>
    <property type="project" value="UniProtKB-KW"/>
</dbReference>
<gene>
    <name evidence="3" type="ORF">K9B37_23295</name>
</gene>
<dbReference type="SMART" id="SM00382">
    <property type="entry name" value="AAA"/>
    <property type="match status" value="1"/>
</dbReference>
<organism evidence="3 4">
    <name type="scientific">Microvirga puerhi</name>
    <dbReference type="NCBI Taxonomy" id="2876078"/>
    <lineage>
        <taxon>Bacteria</taxon>
        <taxon>Pseudomonadati</taxon>
        <taxon>Pseudomonadota</taxon>
        <taxon>Alphaproteobacteria</taxon>
        <taxon>Hyphomicrobiales</taxon>
        <taxon>Methylobacteriaceae</taxon>
        <taxon>Microvirga</taxon>
    </lineage>
</organism>
<reference evidence="3 4" key="1">
    <citation type="submission" date="2021-09" db="EMBL/GenBank/DDBJ databases">
        <title>The complete genome sequence of a new microorganism.</title>
        <authorList>
            <person name="Zi Z."/>
        </authorList>
    </citation>
    <scope>NUCLEOTIDE SEQUENCE [LARGE SCALE GENOMIC DNA]</scope>
    <source>
        <strain evidence="3 4">WGZ8</strain>
    </source>
</reference>
<dbReference type="Proteomes" id="UP000704176">
    <property type="component" value="Unassembled WGS sequence"/>
</dbReference>
<keyword evidence="3" id="KW-0255">Endonuclease</keyword>
<dbReference type="InterPro" id="IPR007560">
    <property type="entry name" value="Restrct_endonuc_IV_Mrr"/>
</dbReference>
<dbReference type="EC" id="3.1.21.-" evidence="3"/>
<name>A0ABS7VUD6_9HYPH</name>
<sequence>MNYDFTSLSPADFEDIVRELIGREIGIRFEAFAAGPDGGIDGRHARGEKTTIIQAKHLVGSPFSTLKSAMKRERKAIDQLTPARYILATSRRLTPPNKRVLAALIGPSLKAEDDIFGPGDLNALLRNYPEIERAHFKLWLSSSTVLDRLVHAAAHTFNSITREEIEAKVGVYAHNPSFTESRSILEKQHVLIISGPPGVGKTTLAEMLSFAYISDKWELVAIRSLDDGFAAIIDTKKQVFLFDDFLGKIALDAGALAAKDSDLARFMKRVRNSPNARFILTTRAYIFEEARRVSEHLADQRIDISKYVLDLGVYTRRIRARILYNHLLVARTPPPYIRTLIQSGKLPSIVDHRNYNPRVVEWMTETIHLSEIAPEQYPDAFLAALANPQRLWDTAYRTHIPEKCRHLLVAMFFCSQYGVEITELQKVFEALHQHFCKKYGNVRDPKDFEEAVRILEGSFIAIRDTSVNYINPSFRDYMDGYVADYNLLCDCANAAQTISWAKAVWIKAGSLAIDPEQKRELALLFKSIASRFGQLPTWKRAKSNDDSYQVADTSNGDRIELLLEWWDASGDGWFTERALEIAKNPLDIGTRQLFSSWRDSEKLVELIGRLRAEWYYENFPLREALIETLEDGLCLMVNNSMSSDDLSTLSDAIEDSPDTLSSEVLDAVRNAIREEFEYVSSVVENIDSESTLGDYISILQKLGPRAGIGATQLKSAVSVVEERMAELQEETSVAEAPVLTGPKKEPDQFDDADLCNLFQPLLERG</sequence>
<dbReference type="Gene3D" id="3.40.50.300">
    <property type="entry name" value="P-loop containing nucleotide triphosphate hydrolases"/>
    <property type="match status" value="1"/>
</dbReference>
<proteinExistence type="predicted"/>
<feature type="domain" description="AAA+ ATPase" evidence="2">
    <location>
        <begin position="187"/>
        <end position="308"/>
    </location>
</feature>
<dbReference type="InterPro" id="IPR027417">
    <property type="entry name" value="P-loop_NTPase"/>
</dbReference>
<dbReference type="GO" id="GO:0004519">
    <property type="term" value="F:endonuclease activity"/>
    <property type="evidence" value="ECO:0007669"/>
    <property type="project" value="UniProtKB-KW"/>
</dbReference>
<feature type="region of interest" description="Disordered" evidence="1">
    <location>
        <begin position="730"/>
        <end position="751"/>
    </location>
</feature>
<keyword evidence="4" id="KW-1185">Reference proteome</keyword>